<dbReference type="PROSITE" id="PS51257">
    <property type="entry name" value="PROKAR_LIPOPROTEIN"/>
    <property type="match status" value="1"/>
</dbReference>
<name>A0ABU5H484_9BACT</name>
<evidence type="ECO:0000313" key="2">
    <source>
        <dbReference type="EMBL" id="MDY7228293.1"/>
    </source>
</evidence>
<feature type="chain" id="PRO_5045175722" description="Lipoprotein" evidence="1">
    <location>
        <begin position="24"/>
        <end position="179"/>
    </location>
</feature>
<protein>
    <recommendedName>
        <fullName evidence="4">Lipoprotein</fullName>
    </recommendedName>
</protein>
<comment type="caution">
    <text evidence="2">The sequence shown here is derived from an EMBL/GenBank/DDBJ whole genome shotgun (WGS) entry which is preliminary data.</text>
</comment>
<dbReference type="EMBL" id="JAXIVS010000005">
    <property type="protein sequence ID" value="MDY7228293.1"/>
    <property type="molecule type" value="Genomic_DNA"/>
</dbReference>
<sequence length="179" mass="19263">MTRFSLLALTLAATLGVACSKEAQENAPAQATSLKKASQAVGDTSLVEVPVSAEVLAAAGENATVRAFQFAPSAGELAFADVVPMAFEVGASDLSKPWERDSEHPERSMEDTQSALRFLDPLVPTIETQVGTSEAYRSGYYHWWQVSTDDFCHHADLHILVFPEARQVFTIEAAGGTEC</sequence>
<dbReference type="RefSeq" id="WP_321547012.1">
    <property type="nucleotide sequence ID" value="NZ_JAXIVS010000005.1"/>
</dbReference>
<gene>
    <name evidence="2" type="ORF">SYV04_17870</name>
</gene>
<evidence type="ECO:0000256" key="1">
    <source>
        <dbReference type="SAM" id="SignalP"/>
    </source>
</evidence>
<dbReference type="Proteomes" id="UP001291309">
    <property type="component" value="Unassembled WGS sequence"/>
</dbReference>
<evidence type="ECO:0000313" key="3">
    <source>
        <dbReference type="Proteomes" id="UP001291309"/>
    </source>
</evidence>
<keyword evidence="3" id="KW-1185">Reference proteome</keyword>
<accession>A0ABU5H484</accession>
<reference evidence="2 3" key="1">
    <citation type="submission" date="2023-12" db="EMBL/GenBank/DDBJ databases">
        <title>the genome sequence of Hyalangium sp. s54d21.</title>
        <authorList>
            <person name="Zhang X."/>
        </authorList>
    </citation>
    <scope>NUCLEOTIDE SEQUENCE [LARGE SCALE GENOMIC DNA]</scope>
    <source>
        <strain evidence="3">s54d21</strain>
    </source>
</reference>
<keyword evidence="1" id="KW-0732">Signal</keyword>
<feature type="signal peptide" evidence="1">
    <location>
        <begin position="1"/>
        <end position="23"/>
    </location>
</feature>
<evidence type="ECO:0008006" key="4">
    <source>
        <dbReference type="Google" id="ProtNLM"/>
    </source>
</evidence>
<organism evidence="2 3">
    <name type="scientific">Hyalangium rubrum</name>
    <dbReference type="NCBI Taxonomy" id="3103134"/>
    <lineage>
        <taxon>Bacteria</taxon>
        <taxon>Pseudomonadati</taxon>
        <taxon>Myxococcota</taxon>
        <taxon>Myxococcia</taxon>
        <taxon>Myxococcales</taxon>
        <taxon>Cystobacterineae</taxon>
        <taxon>Archangiaceae</taxon>
        <taxon>Hyalangium</taxon>
    </lineage>
</organism>
<proteinExistence type="predicted"/>